<dbReference type="SUPFAM" id="SSF56349">
    <property type="entry name" value="DNA breaking-rejoining enzymes"/>
    <property type="match status" value="1"/>
</dbReference>
<dbReference type="GO" id="GO:0003677">
    <property type="term" value="F:DNA binding"/>
    <property type="evidence" value="ECO:0007669"/>
    <property type="project" value="InterPro"/>
</dbReference>
<dbReference type="InterPro" id="IPR011010">
    <property type="entry name" value="DNA_brk_join_enz"/>
</dbReference>
<evidence type="ECO:0000313" key="2">
    <source>
        <dbReference type="EMBL" id="SDN04964.1"/>
    </source>
</evidence>
<sequence>MGEIVHFVGRDELTAQENLDSFISHAKANFPFINVIWEDNSWDISTFIIGRAQGKTKKIAHFKSLRDESGNKSTVQIPFEVDFLPFAKSTFSEVMRRLRLAEFKRHLYALQAIEQALIDCKRRPCITQLTPIVLDKAADLLKARFTDAWATARVLERIVTEVVNPARLTPNLLEWKSPIGYKAPVRNDRVATKESEKAVARLPPLESILALAEIHHTSNHVSDKLTTAFVSLAMYAPSRSAEILSLPVDCIRSADTKEGPIMGIAWAPAKGAGAMTKFAASDEFEAVVEKTVNYLVDLGAPARKAAGWYTANPAKLYLPPGTEHLRNQPITLYEAAIILGKTTPIQGSHAPRYALVKREDRTTDKSRMGPESQQARWVALYEFESLENFVLAKLPDAFPILDGHTGLKWHEALWVLPENILRPNAEPLLHVPSPLSTNQFNNQLGANPGGVTIFSRNGKVNSDGSPIAITTHDFRHLLNTLAQSKHLSESLIAFWSGRKSVKQNEWYDHLPQEAFIEAYLKLGANERPLVIEGHLEAKVDSIAIAHGLTREQALKIELGATHRTRYGICRHDHALTPCPKDKDCVNCGEHTFTKGDKRHHDEAEFQFKLHEKAVRDAKSAHERGEPGASRWLNLHIPKLERWQLVLNKLNDPAIPDGAFITLPPPENSQSKAGLAQAVRIINQDVHSPAPFVASADVDSDADEKLLLDMGFF</sequence>
<dbReference type="EMBL" id="LT629704">
    <property type="protein sequence ID" value="SDN04964.1"/>
    <property type="molecule type" value="Genomic_DNA"/>
</dbReference>
<dbReference type="EMBL" id="JXDI01000001">
    <property type="protein sequence ID" value="KAF2410406.1"/>
    <property type="molecule type" value="Genomic_DNA"/>
</dbReference>
<evidence type="ECO:0000313" key="4">
    <source>
        <dbReference type="Proteomes" id="UP000748067"/>
    </source>
</evidence>
<gene>
    <name evidence="1" type="ORF">PSAN_28370</name>
    <name evidence="2" type="ORF">SAMN04490179_2243</name>
</gene>
<evidence type="ECO:0000313" key="3">
    <source>
        <dbReference type="Proteomes" id="UP000182470"/>
    </source>
</evidence>
<dbReference type="Proteomes" id="UP000748067">
    <property type="component" value="Unassembled WGS sequence"/>
</dbReference>
<dbReference type="Proteomes" id="UP000182470">
    <property type="component" value="Chromosome I"/>
</dbReference>
<evidence type="ECO:0008006" key="5">
    <source>
        <dbReference type="Google" id="ProtNLM"/>
    </source>
</evidence>
<accession>A0A1G9Y7B4</accession>
<dbReference type="AlphaFoldDB" id="A0A1G9Y7B4"/>
<evidence type="ECO:0000313" key="1">
    <source>
        <dbReference type="EMBL" id="KAF2410406.1"/>
    </source>
</evidence>
<keyword evidence="4" id="KW-1185">Reference proteome</keyword>
<reference evidence="1 4" key="1">
    <citation type="submission" date="2015-01" db="EMBL/GenBank/DDBJ databases">
        <title>Genome Sequence of Pseudomonas antarctica CMS 35.</title>
        <authorList>
            <person name="Voget S."/>
            <person name="Chow J."/>
            <person name="Daniel R."/>
            <person name="Streit W."/>
        </authorList>
    </citation>
    <scope>NUCLEOTIDE SEQUENCE [LARGE SCALE GENOMIC DNA]</scope>
    <source>
        <strain evidence="1 4">CMS 35</strain>
    </source>
</reference>
<reference evidence="2 3" key="2">
    <citation type="submission" date="2016-10" db="EMBL/GenBank/DDBJ databases">
        <authorList>
            <person name="de Groot N.N."/>
        </authorList>
    </citation>
    <scope>NUCLEOTIDE SEQUENCE [LARGE SCALE GENOMIC DNA]</scope>
    <source>
        <strain evidence="2 3">BS2772</strain>
    </source>
</reference>
<protein>
    <recommendedName>
        <fullName evidence="5">Integrase</fullName>
    </recommendedName>
</protein>
<dbReference type="RefSeq" id="WP_173667109.1">
    <property type="nucleotide sequence ID" value="NZ_JXDI01000001.1"/>
</dbReference>
<proteinExistence type="predicted"/>
<organism evidence="2 3">
    <name type="scientific">Pseudomonas antarctica</name>
    <dbReference type="NCBI Taxonomy" id="219572"/>
    <lineage>
        <taxon>Bacteria</taxon>
        <taxon>Pseudomonadati</taxon>
        <taxon>Pseudomonadota</taxon>
        <taxon>Gammaproteobacteria</taxon>
        <taxon>Pseudomonadales</taxon>
        <taxon>Pseudomonadaceae</taxon>
        <taxon>Pseudomonas</taxon>
    </lineage>
</organism>
<name>A0A1G9Y7B4_9PSED</name>